<evidence type="ECO:0000313" key="1">
    <source>
        <dbReference type="EMBL" id="MDR6550865.1"/>
    </source>
</evidence>
<evidence type="ECO:0008006" key="3">
    <source>
        <dbReference type="Google" id="ProtNLM"/>
    </source>
</evidence>
<organism evidence="1 2">
    <name type="scientific">Paenibacillus qinlingensis</name>
    <dbReference type="NCBI Taxonomy" id="1837343"/>
    <lineage>
        <taxon>Bacteria</taxon>
        <taxon>Bacillati</taxon>
        <taxon>Bacillota</taxon>
        <taxon>Bacilli</taxon>
        <taxon>Bacillales</taxon>
        <taxon>Paenibacillaceae</taxon>
        <taxon>Paenibacillus</taxon>
    </lineage>
</organism>
<sequence length="348" mass="39812">MSKRRHTHVQINGGQFLINGQLTYKCREWHNCSIEGLLLNSRMVQGIFDDSNPQTQHRWAYPDTGVWCPDRNTREFAQHMKEWRSHGLLAFTLGLQGGSPEGYSRSQPWRNSAFLPDGSLDIAYMNRLEVILDQADELGMVVILNYFYFGQDNRFESERAVQQATANATAWLHDKGYTNVLIEIANECDNVKYYQPILKPDRITELIELVQIMSRAISPEQQLAVGTSFIGGSIPTDRVVELSDFILIHGNGMDMNWLPLQIEAVRRKTAYRGQPIVNNEDDHFDFDLEDNHLIRSIQLGVSWGYFDPGANDYLNGYQSVPVNWGLSTERKMAFFRKVQEITGASGQE</sequence>
<dbReference type="EMBL" id="JAVDSB010000002">
    <property type="protein sequence ID" value="MDR6550865.1"/>
    <property type="molecule type" value="Genomic_DNA"/>
</dbReference>
<dbReference type="InterPro" id="IPR017853">
    <property type="entry name" value="GH"/>
</dbReference>
<gene>
    <name evidence="1" type="ORF">J2736_002052</name>
</gene>
<comment type="caution">
    <text evidence="1">The sequence shown here is derived from an EMBL/GenBank/DDBJ whole genome shotgun (WGS) entry which is preliminary data.</text>
</comment>
<keyword evidence="2" id="KW-1185">Reference proteome</keyword>
<dbReference type="Gene3D" id="3.20.20.80">
    <property type="entry name" value="Glycosidases"/>
    <property type="match status" value="1"/>
</dbReference>
<dbReference type="Proteomes" id="UP001267290">
    <property type="component" value="Unassembled WGS sequence"/>
</dbReference>
<reference evidence="1 2" key="1">
    <citation type="submission" date="2023-07" db="EMBL/GenBank/DDBJ databases">
        <title>Sorghum-associated microbial communities from plants grown in Nebraska, USA.</title>
        <authorList>
            <person name="Schachtman D."/>
        </authorList>
    </citation>
    <scope>NUCLEOTIDE SEQUENCE [LARGE SCALE GENOMIC DNA]</scope>
    <source>
        <strain evidence="1 2">CC258</strain>
    </source>
</reference>
<protein>
    <recommendedName>
        <fullName evidence="3">Glycoside hydrolase family 5 domain-containing protein</fullName>
    </recommendedName>
</protein>
<dbReference type="SUPFAM" id="SSF51445">
    <property type="entry name" value="(Trans)glycosidases"/>
    <property type="match status" value="1"/>
</dbReference>
<name>A0ABU1NTV1_9BACL</name>
<dbReference type="RefSeq" id="WP_310226040.1">
    <property type="nucleotide sequence ID" value="NZ_JAVDSB010000002.1"/>
</dbReference>
<evidence type="ECO:0000313" key="2">
    <source>
        <dbReference type="Proteomes" id="UP001267290"/>
    </source>
</evidence>
<proteinExistence type="predicted"/>
<accession>A0ABU1NTV1</accession>